<evidence type="ECO:0000256" key="12">
    <source>
        <dbReference type="RuleBase" id="RU003657"/>
    </source>
</evidence>
<dbReference type="EC" id="4.3.2.10" evidence="11"/>
<keyword evidence="5 11" id="KW-0963">Cytoplasm</keyword>
<gene>
    <name evidence="11 13" type="primary">hisF</name>
    <name evidence="13" type="ORF">ENM78_05870</name>
</gene>
<evidence type="ECO:0000256" key="4">
    <source>
        <dbReference type="ARBA" id="ARBA00011152"/>
    </source>
</evidence>
<dbReference type="HAMAP" id="MF_01013">
    <property type="entry name" value="HisF"/>
    <property type="match status" value="1"/>
</dbReference>
<name>A0A7J3ZLK8_9CREN</name>
<dbReference type="UniPathway" id="UPA00031">
    <property type="reaction ID" value="UER00010"/>
</dbReference>
<dbReference type="SUPFAM" id="SSF51366">
    <property type="entry name" value="Ribulose-phoshate binding barrel"/>
    <property type="match status" value="1"/>
</dbReference>
<dbReference type="InterPro" id="IPR050064">
    <property type="entry name" value="IGPS_HisA/HisF"/>
</dbReference>
<evidence type="ECO:0000256" key="3">
    <source>
        <dbReference type="ARBA" id="ARBA00009667"/>
    </source>
</evidence>
<keyword evidence="8 11" id="KW-0456">Lyase</keyword>
<sequence length="253" mass="27139">MPLVKRVIPCLDVLEGQVVKGVRFEGLKPIGEPSRLARAYELQGADEIVLLDVSASIEGRTALLDVVYKTSQNITIPLTVGGGIRGIDDVRAVLLAGADKVSVNTAAVKDPSLIRKIAELFGSQCVVVAIDAKRVADLRWEVYIYGGRKPTGIDAIEWAKRACELGAGELLVTSIDRDGTREGYDIDLLRELSLNVSVPIIASGGAGNPFHMYQALVDGRADAVLAASIFHYGKYTVQAIKQFLASKGVPVRL</sequence>
<dbReference type="InterPro" id="IPR013785">
    <property type="entry name" value="Aldolase_TIM"/>
</dbReference>
<comment type="subcellular location">
    <subcellularLocation>
        <location evidence="1 11">Cytoplasm</location>
    </subcellularLocation>
</comment>
<dbReference type="GO" id="GO:0000105">
    <property type="term" value="P:L-histidine biosynthetic process"/>
    <property type="evidence" value="ECO:0007669"/>
    <property type="project" value="UniProtKB-UniRule"/>
</dbReference>
<dbReference type="GO" id="GO:0016829">
    <property type="term" value="F:lyase activity"/>
    <property type="evidence" value="ECO:0007669"/>
    <property type="project" value="UniProtKB-KW"/>
</dbReference>
<dbReference type="Pfam" id="PF00977">
    <property type="entry name" value="His_biosynth"/>
    <property type="match status" value="1"/>
</dbReference>
<evidence type="ECO:0000256" key="8">
    <source>
        <dbReference type="ARBA" id="ARBA00023239"/>
    </source>
</evidence>
<comment type="similarity">
    <text evidence="3 11 12">Belongs to the HisA/HisF family.</text>
</comment>
<reference evidence="13" key="1">
    <citation type="journal article" date="2020" name="mSystems">
        <title>Genome- and Community-Level Interaction Insights into Carbon Utilization and Element Cycling Functions of Hydrothermarchaeota in Hydrothermal Sediment.</title>
        <authorList>
            <person name="Zhou Z."/>
            <person name="Liu Y."/>
            <person name="Xu W."/>
            <person name="Pan J."/>
            <person name="Luo Z.H."/>
            <person name="Li M."/>
        </authorList>
    </citation>
    <scope>NUCLEOTIDE SEQUENCE [LARGE SCALE GENOMIC DNA]</scope>
    <source>
        <strain evidence="13">SpSt-1116</strain>
    </source>
</reference>
<organism evidence="13">
    <name type="scientific">Fervidicoccus fontis</name>
    <dbReference type="NCBI Taxonomy" id="683846"/>
    <lineage>
        <taxon>Archaea</taxon>
        <taxon>Thermoproteota</taxon>
        <taxon>Thermoprotei</taxon>
        <taxon>Fervidicoccales</taxon>
        <taxon>Fervidicoccaceae</taxon>
        <taxon>Fervidicoccus</taxon>
    </lineage>
</organism>
<dbReference type="PANTHER" id="PTHR21235">
    <property type="entry name" value="IMIDAZOLE GLYCEROL PHOSPHATE SYNTHASE SUBUNIT HISF/H IGP SYNTHASE SUBUNIT HISF/H"/>
    <property type="match status" value="1"/>
</dbReference>
<evidence type="ECO:0000256" key="2">
    <source>
        <dbReference type="ARBA" id="ARBA00005091"/>
    </source>
</evidence>
<comment type="caution">
    <text evidence="13">The sequence shown here is derived from an EMBL/GenBank/DDBJ whole genome shotgun (WGS) entry which is preliminary data.</text>
</comment>
<dbReference type="InterPro" id="IPR006062">
    <property type="entry name" value="His_biosynth"/>
</dbReference>
<evidence type="ECO:0000256" key="9">
    <source>
        <dbReference type="ARBA" id="ARBA00025475"/>
    </source>
</evidence>
<accession>A0A7J3ZLK8</accession>
<dbReference type="FunFam" id="3.20.20.70:FF:000006">
    <property type="entry name" value="Imidazole glycerol phosphate synthase subunit HisF"/>
    <property type="match status" value="1"/>
</dbReference>
<dbReference type="InterPro" id="IPR004651">
    <property type="entry name" value="HisF"/>
</dbReference>
<dbReference type="GO" id="GO:0005737">
    <property type="term" value="C:cytoplasm"/>
    <property type="evidence" value="ECO:0007669"/>
    <property type="project" value="UniProtKB-SubCell"/>
</dbReference>
<evidence type="ECO:0000313" key="13">
    <source>
        <dbReference type="EMBL" id="HHQ80957.1"/>
    </source>
</evidence>
<comment type="subunit">
    <text evidence="4 11">Heterodimer of HisH and HisF.</text>
</comment>
<dbReference type="EMBL" id="DRZC01000079">
    <property type="protein sequence ID" value="HHQ80957.1"/>
    <property type="molecule type" value="Genomic_DNA"/>
</dbReference>
<dbReference type="InterPro" id="IPR011060">
    <property type="entry name" value="RibuloseP-bd_barrel"/>
</dbReference>
<dbReference type="GO" id="GO:0000107">
    <property type="term" value="F:imidazoleglycerol-phosphate synthase activity"/>
    <property type="evidence" value="ECO:0007669"/>
    <property type="project" value="UniProtKB-UniRule"/>
</dbReference>
<feature type="active site" evidence="11">
    <location>
        <position position="131"/>
    </location>
</feature>
<dbReference type="PANTHER" id="PTHR21235:SF2">
    <property type="entry name" value="IMIDAZOLE GLYCEROL PHOSPHATE SYNTHASE HISHF"/>
    <property type="match status" value="1"/>
</dbReference>
<dbReference type="CDD" id="cd04731">
    <property type="entry name" value="HisF"/>
    <property type="match status" value="1"/>
</dbReference>
<comment type="pathway">
    <text evidence="2 11">Amino-acid biosynthesis; L-histidine biosynthesis; L-histidine from 5-phospho-alpha-D-ribose 1-diphosphate: step 5/9.</text>
</comment>
<evidence type="ECO:0000256" key="1">
    <source>
        <dbReference type="ARBA" id="ARBA00004496"/>
    </source>
</evidence>
<protein>
    <recommendedName>
        <fullName evidence="11">Imidazole glycerol phosphate synthase subunit HisF</fullName>
        <ecNumber evidence="11">4.3.2.10</ecNumber>
    </recommendedName>
    <alternativeName>
        <fullName evidence="11">IGP synthase cyclase subunit</fullName>
    </alternativeName>
    <alternativeName>
        <fullName evidence="11">IGP synthase subunit HisF</fullName>
    </alternativeName>
    <alternativeName>
        <fullName evidence="11">ImGP synthase subunit HisF</fullName>
        <shortName evidence="11">IGPS subunit HisF</shortName>
    </alternativeName>
</protein>
<evidence type="ECO:0000256" key="5">
    <source>
        <dbReference type="ARBA" id="ARBA00022490"/>
    </source>
</evidence>
<comment type="catalytic activity">
    <reaction evidence="10 11">
        <text>5-[(5-phospho-1-deoxy-D-ribulos-1-ylimino)methylamino]-1-(5-phospho-beta-D-ribosyl)imidazole-4-carboxamide + L-glutamine = D-erythro-1-(imidazol-4-yl)glycerol 3-phosphate + 5-amino-1-(5-phospho-beta-D-ribosyl)imidazole-4-carboxamide + L-glutamate + H(+)</text>
        <dbReference type="Rhea" id="RHEA:24793"/>
        <dbReference type="ChEBI" id="CHEBI:15378"/>
        <dbReference type="ChEBI" id="CHEBI:29985"/>
        <dbReference type="ChEBI" id="CHEBI:58278"/>
        <dbReference type="ChEBI" id="CHEBI:58359"/>
        <dbReference type="ChEBI" id="CHEBI:58475"/>
        <dbReference type="ChEBI" id="CHEBI:58525"/>
        <dbReference type="EC" id="4.3.2.10"/>
    </reaction>
</comment>
<feature type="active site" evidence="11">
    <location>
        <position position="12"/>
    </location>
</feature>
<keyword evidence="6 11" id="KW-0028">Amino-acid biosynthesis</keyword>
<evidence type="ECO:0000256" key="11">
    <source>
        <dbReference type="HAMAP-Rule" id="MF_01013"/>
    </source>
</evidence>
<keyword evidence="7 11" id="KW-0368">Histidine biosynthesis</keyword>
<evidence type="ECO:0000256" key="7">
    <source>
        <dbReference type="ARBA" id="ARBA00023102"/>
    </source>
</evidence>
<proteinExistence type="inferred from homology"/>
<dbReference type="Gene3D" id="3.20.20.70">
    <property type="entry name" value="Aldolase class I"/>
    <property type="match status" value="1"/>
</dbReference>
<dbReference type="NCBIfam" id="TIGR00735">
    <property type="entry name" value="hisF"/>
    <property type="match status" value="1"/>
</dbReference>
<dbReference type="AlphaFoldDB" id="A0A7J3ZLK8"/>
<evidence type="ECO:0000256" key="10">
    <source>
        <dbReference type="ARBA" id="ARBA00047838"/>
    </source>
</evidence>
<comment type="function">
    <text evidence="9 11">IGPS catalyzes the conversion of PRFAR and glutamine to IGP, AICAR and glutamate. The HisF subunit catalyzes the cyclization activity that produces IGP and AICAR from PRFAR using the ammonia provided by the HisH subunit.</text>
</comment>
<evidence type="ECO:0000256" key="6">
    <source>
        <dbReference type="ARBA" id="ARBA00022605"/>
    </source>
</evidence>